<evidence type="ECO:0000313" key="2">
    <source>
        <dbReference type="Proteomes" id="UP001310594"/>
    </source>
</evidence>
<dbReference type="EMBL" id="JAVRQU010000005">
    <property type="protein sequence ID" value="KAK5702604.1"/>
    <property type="molecule type" value="Genomic_DNA"/>
</dbReference>
<gene>
    <name evidence="1" type="ORF">LTR97_003549</name>
</gene>
<dbReference type="Proteomes" id="UP001310594">
    <property type="component" value="Unassembled WGS sequence"/>
</dbReference>
<sequence>MDKDAGEPGLGKLVKLPTELRLHIYSYVVPTAYQQTFSIDQDTGTLSLRRSPPIGLLYTSHAIRNEAVNSLATTRTCKVTVRRGSIVSNVPLTDGVFGKSKRDGRKLQFPLCKGIEIEAIIPDPRTAQGLLDVRKNVESLVWTLEESFDDAVPPITARLSSRIEIMSQFIHNDYAMLLGPLGQLTSVKSAQLKFFHAPGFVDQASVQQCHLIEAAMTETSSIGECTRRLMHQQIMIDIKLELALYHSASRNFLAAQFGLSADPVPVGVSRSTRLLRLLEWLSKLLKDDEEQALKAAALEVSFSAMPHASPRYPHLAPFLNQLHSMLQSTGGKTVLPYKLQADLLSLQWRHISLYLNWAEGIVTTTNPYWT</sequence>
<reference evidence="1" key="1">
    <citation type="submission" date="2023-08" db="EMBL/GenBank/DDBJ databases">
        <title>Black Yeasts Isolated from many extreme environments.</title>
        <authorList>
            <person name="Coleine C."/>
            <person name="Stajich J.E."/>
            <person name="Selbmann L."/>
        </authorList>
    </citation>
    <scope>NUCLEOTIDE SEQUENCE</scope>
    <source>
        <strain evidence="1">CCFEE 5810</strain>
    </source>
</reference>
<proteinExistence type="predicted"/>
<name>A0AAN7ZUP8_9PEZI</name>
<comment type="caution">
    <text evidence="1">The sequence shown here is derived from an EMBL/GenBank/DDBJ whole genome shotgun (WGS) entry which is preliminary data.</text>
</comment>
<accession>A0AAN7ZUP8</accession>
<evidence type="ECO:0000313" key="1">
    <source>
        <dbReference type="EMBL" id="KAK5702604.1"/>
    </source>
</evidence>
<dbReference type="AlphaFoldDB" id="A0AAN7ZUP8"/>
<protein>
    <submittedName>
        <fullName evidence="1">Uncharacterized protein</fullName>
    </submittedName>
</protein>
<organism evidence="1 2">
    <name type="scientific">Elasticomyces elasticus</name>
    <dbReference type="NCBI Taxonomy" id="574655"/>
    <lineage>
        <taxon>Eukaryota</taxon>
        <taxon>Fungi</taxon>
        <taxon>Dikarya</taxon>
        <taxon>Ascomycota</taxon>
        <taxon>Pezizomycotina</taxon>
        <taxon>Dothideomycetes</taxon>
        <taxon>Dothideomycetidae</taxon>
        <taxon>Mycosphaerellales</taxon>
        <taxon>Teratosphaeriaceae</taxon>
        <taxon>Elasticomyces</taxon>
    </lineage>
</organism>